<accession>A0A2P8F7J5</accession>
<evidence type="ECO:0000259" key="2">
    <source>
        <dbReference type="Pfam" id="PF06904"/>
    </source>
</evidence>
<keyword evidence="1" id="KW-0732">Signal</keyword>
<proteinExistence type="predicted"/>
<keyword evidence="4" id="KW-1185">Reference proteome</keyword>
<feature type="domain" description="Extensin-like C-terminal" evidence="2">
    <location>
        <begin position="123"/>
        <end position="278"/>
    </location>
</feature>
<dbReference type="AlphaFoldDB" id="A0A2P8F7J5"/>
<dbReference type="OrthoDB" id="9809788at2"/>
<organism evidence="3 4">
    <name type="scientific">Shimia abyssi</name>
    <dbReference type="NCBI Taxonomy" id="1662395"/>
    <lineage>
        <taxon>Bacteria</taxon>
        <taxon>Pseudomonadati</taxon>
        <taxon>Pseudomonadota</taxon>
        <taxon>Alphaproteobacteria</taxon>
        <taxon>Rhodobacterales</taxon>
        <taxon>Roseobacteraceae</taxon>
    </lineage>
</organism>
<protein>
    <recommendedName>
        <fullName evidence="2">Extensin-like C-terminal domain-containing protein</fullName>
    </recommendedName>
</protein>
<dbReference type="Pfam" id="PF06904">
    <property type="entry name" value="Extensin-like_C"/>
    <property type="match status" value="1"/>
</dbReference>
<gene>
    <name evidence="3" type="ORF">CLV88_11538</name>
</gene>
<feature type="chain" id="PRO_5015167642" description="Extensin-like C-terminal domain-containing protein" evidence="1">
    <location>
        <begin position="24"/>
        <end position="278"/>
    </location>
</feature>
<dbReference type="Proteomes" id="UP000240418">
    <property type="component" value="Unassembled WGS sequence"/>
</dbReference>
<sequence>MKGRAAMAAALCVGLGVAGFVEARAPEKSLRPVTREHVFPPALSSFAPDASLRPVVRPQNVTRKVSSAVAAASTAAVLPKPEPEAKPEKKKRDWSLRAKRKDGLVRLCKDRKLYGEEIKPVMSNVRGCGIPRDAIRLHEVNGVNLSRPATIKCDTARALQLWVDKGLEPAVGRYGGGVAELKVVASYACRTRNNRPGAKISEHGKGNAIDIAAVHLKNGDSISVLRDWNKGKKGRILKKAHSKACGPFGTVLGPNSDRYHRDHFHFDIARHRGGSYCR</sequence>
<reference evidence="3 4" key="1">
    <citation type="submission" date="2018-03" db="EMBL/GenBank/DDBJ databases">
        <title>Genomic Encyclopedia of Archaeal and Bacterial Type Strains, Phase II (KMG-II): from individual species to whole genera.</title>
        <authorList>
            <person name="Goeker M."/>
        </authorList>
    </citation>
    <scope>NUCLEOTIDE SEQUENCE [LARGE SCALE GENOMIC DNA]</scope>
    <source>
        <strain evidence="3 4">DSM 100673</strain>
    </source>
</reference>
<evidence type="ECO:0000313" key="3">
    <source>
        <dbReference type="EMBL" id="PSL17691.1"/>
    </source>
</evidence>
<evidence type="ECO:0000313" key="4">
    <source>
        <dbReference type="Proteomes" id="UP000240418"/>
    </source>
</evidence>
<feature type="signal peptide" evidence="1">
    <location>
        <begin position="1"/>
        <end position="23"/>
    </location>
</feature>
<dbReference type="InterPro" id="IPR009683">
    <property type="entry name" value="Extensin-like_C"/>
</dbReference>
<name>A0A2P8F7J5_9RHOB</name>
<dbReference type="EMBL" id="PYGJ01000015">
    <property type="protein sequence ID" value="PSL17691.1"/>
    <property type="molecule type" value="Genomic_DNA"/>
</dbReference>
<evidence type="ECO:0000256" key="1">
    <source>
        <dbReference type="SAM" id="SignalP"/>
    </source>
</evidence>
<comment type="caution">
    <text evidence="3">The sequence shown here is derived from an EMBL/GenBank/DDBJ whole genome shotgun (WGS) entry which is preliminary data.</text>
</comment>